<evidence type="ECO:0000313" key="6">
    <source>
        <dbReference type="EMBL" id="SIQ31632.1"/>
    </source>
</evidence>
<name>A0A1N6RSD2_9GAMM</name>
<dbReference type="Pfam" id="PF03466">
    <property type="entry name" value="LysR_substrate"/>
    <property type="match status" value="1"/>
</dbReference>
<dbReference type="PRINTS" id="PR00039">
    <property type="entry name" value="HTHLYSR"/>
</dbReference>
<dbReference type="InterPro" id="IPR000847">
    <property type="entry name" value="LysR_HTH_N"/>
</dbReference>
<keyword evidence="4" id="KW-0804">Transcription</keyword>
<dbReference type="Gene3D" id="1.10.10.10">
    <property type="entry name" value="Winged helix-like DNA-binding domain superfamily/Winged helix DNA-binding domain"/>
    <property type="match status" value="1"/>
</dbReference>
<feature type="domain" description="HTH lysR-type" evidence="5">
    <location>
        <begin position="1"/>
        <end position="59"/>
    </location>
</feature>
<evidence type="ECO:0000256" key="1">
    <source>
        <dbReference type="ARBA" id="ARBA00009437"/>
    </source>
</evidence>
<protein>
    <submittedName>
        <fullName evidence="6">Transcriptional regulator, LysR family</fullName>
    </submittedName>
</protein>
<dbReference type="GO" id="GO:0000976">
    <property type="term" value="F:transcription cis-regulatory region binding"/>
    <property type="evidence" value="ECO:0007669"/>
    <property type="project" value="TreeGrafter"/>
</dbReference>
<keyword evidence="2" id="KW-0805">Transcription regulation</keyword>
<organism evidence="6 7">
    <name type="scientific">Solilutibacter tolerans</name>
    <dbReference type="NCBI Taxonomy" id="1604334"/>
    <lineage>
        <taxon>Bacteria</taxon>
        <taxon>Pseudomonadati</taxon>
        <taxon>Pseudomonadota</taxon>
        <taxon>Gammaproteobacteria</taxon>
        <taxon>Lysobacterales</taxon>
        <taxon>Lysobacteraceae</taxon>
        <taxon>Solilutibacter</taxon>
    </lineage>
</organism>
<keyword evidence="7" id="KW-1185">Reference proteome</keyword>
<dbReference type="InterPro" id="IPR005119">
    <property type="entry name" value="LysR_subst-bd"/>
</dbReference>
<dbReference type="Proteomes" id="UP000241788">
    <property type="component" value="Unassembled WGS sequence"/>
</dbReference>
<dbReference type="InterPro" id="IPR036388">
    <property type="entry name" value="WH-like_DNA-bd_sf"/>
</dbReference>
<evidence type="ECO:0000313" key="7">
    <source>
        <dbReference type="Proteomes" id="UP000241788"/>
    </source>
</evidence>
<dbReference type="PANTHER" id="PTHR30126">
    <property type="entry name" value="HTH-TYPE TRANSCRIPTIONAL REGULATOR"/>
    <property type="match status" value="1"/>
</dbReference>
<comment type="similarity">
    <text evidence="1">Belongs to the LysR transcriptional regulatory family.</text>
</comment>
<dbReference type="FunFam" id="1.10.10.10:FF:000001">
    <property type="entry name" value="LysR family transcriptional regulator"/>
    <property type="match status" value="1"/>
</dbReference>
<dbReference type="SUPFAM" id="SSF53850">
    <property type="entry name" value="Periplasmic binding protein-like II"/>
    <property type="match status" value="1"/>
</dbReference>
<dbReference type="SUPFAM" id="SSF46785">
    <property type="entry name" value="Winged helix' DNA-binding domain"/>
    <property type="match status" value="1"/>
</dbReference>
<dbReference type="STRING" id="1604334.SAMN05421546_1082"/>
<accession>A0A1N6RSD2</accession>
<dbReference type="AlphaFoldDB" id="A0A1N6RSD2"/>
<evidence type="ECO:0000256" key="3">
    <source>
        <dbReference type="ARBA" id="ARBA00023125"/>
    </source>
</evidence>
<proteinExistence type="inferred from homology"/>
<dbReference type="Gene3D" id="3.40.190.10">
    <property type="entry name" value="Periplasmic binding protein-like II"/>
    <property type="match status" value="2"/>
</dbReference>
<keyword evidence="3" id="KW-0238">DNA-binding</keyword>
<gene>
    <name evidence="6" type="ORF">SAMN05421546_1082</name>
</gene>
<evidence type="ECO:0000256" key="2">
    <source>
        <dbReference type="ARBA" id="ARBA00023015"/>
    </source>
</evidence>
<reference evidence="7" key="1">
    <citation type="submission" date="2017-01" db="EMBL/GenBank/DDBJ databases">
        <authorList>
            <person name="Varghese N."/>
            <person name="Submissions S."/>
        </authorList>
    </citation>
    <scope>NUCLEOTIDE SEQUENCE [LARGE SCALE GENOMIC DNA]</scope>
    <source>
        <strain evidence="7">UM1</strain>
    </source>
</reference>
<dbReference type="Pfam" id="PF00126">
    <property type="entry name" value="HTH_1"/>
    <property type="match status" value="1"/>
</dbReference>
<evidence type="ECO:0000256" key="4">
    <source>
        <dbReference type="ARBA" id="ARBA00023163"/>
    </source>
</evidence>
<dbReference type="InterPro" id="IPR036390">
    <property type="entry name" value="WH_DNA-bd_sf"/>
</dbReference>
<dbReference type="OrthoDB" id="5297026at2"/>
<dbReference type="PROSITE" id="PS50931">
    <property type="entry name" value="HTH_LYSR"/>
    <property type="match status" value="1"/>
</dbReference>
<dbReference type="RefSeq" id="WP_076586011.1">
    <property type="nucleotide sequence ID" value="NZ_FTLW01000002.1"/>
</dbReference>
<dbReference type="GO" id="GO:0003700">
    <property type="term" value="F:DNA-binding transcription factor activity"/>
    <property type="evidence" value="ECO:0007669"/>
    <property type="project" value="InterPro"/>
</dbReference>
<sequence>MTLTQLRDFVAIVDAGLNITLAAERVHATQPGLSKQLKQLEQRLGFQLFIRKGRSLESLTEEGEQILVHARRALAEVANIRTHAANQRADSTGRLVIATTHTQARYVLPAAVKVIKRRYPNVSVHLEPTADEQLIGQLREGKADLAIISTSGAEPGDGIAIPLFRWRRQVLVPMSHPAAESGVPNLKSLSEWPLLTYESANFPESSLRRTFEAAGLAPQLAMTARDADLIKTYVRAGLGMGVVAEMAVSPVDDADLRVWPAPAELPECVTWAVVPRGGVLRDYTRSLLLELAPQLDRHDLRRVIDGVQTPAWPNTPSWAELSQTISV</sequence>
<evidence type="ECO:0000259" key="5">
    <source>
        <dbReference type="PROSITE" id="PS50931"/>
    </source>
</evidence>
<dbReference type="GO" id="GO:0019344">
    <property type="term" value="P:cysteine biosynthetic process"/>
    <property type="evidence" value="ECO:0007669"/>
    <property type="project" value="TreeGrafter"/>
</dbReference>
<dbReference type="PANTHER" id="PTHR30126:SF6">
    <property type="entry name" value="HTH-TYPE TRANSCRIPTIONAL REGULATOR CYSB-RELATED"/>
    <property type="match status" value="1"/>
</dbReference>
<dbReference type="EMBL" id="FTLW01000002">
    <property type="protein sequence ID" value="SIQ31632.1"/>
    <property type="molecule type" value="Genomic_DNA"/>
</dbReference>